<gene>
    <name evidence="2" type="ORF">CJ030_MR1G018149</name>
</gene>
<dbReference type="EMBL" id="RXIC02000019">
    <property type="protein sequence ID" value="KAB1226534.1"/>
    <property type="molecule type" value="Genomic_DNA"/>
</dbReference>
<feature type="compositionally biased region" description="Polar residues" evidence="1">
    <location>
        <begin position="38"/>
        <end position="48"/>
    </location>
</feature>
<feature type="region of interest" description="Disordered" evidence="1">
    <location>
        <begin position="26"/>
        <end position="86"/>
    </location>
</feature>
<reference evidence="2 3" key="1">
    <citation type="journal article" date="2019" name="Plant Biotechnol. J.">
        <title>The red bayberry genome and genetic basis of sex determination.</title>
        <authorList>
            <person name="Jia H.M."/>
            <person name="Jia H.J."/>
            <person name="Cai Q.L."/>
            <person name="Wang Y."/>
            <person name="Zhao H.B."/>
            <person name="Yang W.F."/>
            <person name="Wang G.Y."/>
            <person name="Li Y.H."/>
            <person name="Zhan D.L."/>
            <person name="Shen Y.T."/>
            <person name="Niu Q.F."/>
            <person name="Chang L."/>
            <person name="Qiu J."/>
            <person name="Zhao L."/>
            <person name="Xie H.B."/>
            <person name="Fu W.Y."/>
            <person name="Jin J."/>
            <person name="Li X.W."/>
            <person name="Jiao Y."/>
            <person name="Zhou C.C."/>
            <person name="Tu T."/>
            <person name="Chai C.Y."/>
            <person name="Gao J.L."/>
            <person name="Fan L.J."/>
            <person name="van de Weg E."/>
            <person name="Wang J.Y."/>
            <person name="Gao Z.S."/>
        </authorList>
    </citation>
    <scope>NUCLEOTIDE SEQUENCE [LARGE SCALE GENOMIC DNA]</scope>
    <source>
        <tissue evidence="2">Leaves</tissue>
    </source>
</reference>
<proteinExistence type="predicted"/>
<dbReference type="Proteomes" id="UP000516437">
    <property type="component" value="Chromosome 1"/>
</dbReference>
<name>A0A6A1WMZ1_9ROSI</name>
<sequence>MADVRSSLFNGRLSSELEKAVELAVEGNSGIGSKDARSSNSVPASDTESMSSSSTYGAQNYRGADRKTRAAWTSCDNGPSEANTMLRYQPKPCSTSAKNVGRNLWSLLLDFTKWNGYPKYLVRKL</sequence>
<comment type="caution">
    <text evidence="2">The sequence shown here is derived from an EMBL/GenBank/DDBJ whole genome shotgun (WGS) entry which is preliminary data.</text>
</comment>
<keyword evidence="3" id="KW-1185">Reference proteome</keyword>
<evidence type="ECO:0000313" key="3">
    <source>
        <dbReference type="Proteomes" id="UP000516437"/>
    </source>
</evidence>
<protein>
    <submittedName>
        <fullName evidence="2">Uncharacterized protein</fullName>
    </submittedName>
</protein>
<evidence type="ECO:0000256" key="1">
    <source>
        <dbReference type="SAM" id="MobiDB-lite"/>
    </source>
</evidence>
<organism evidence="2 3">
    <name type="scientific">Morella rubra</name>
    <name type="common">Chinese bayberry</name>
    <dbReference type="NCBI Taxonomy" id="262757"/>
    <lineage>
        <taxon>Eukaryota</taxon>
        <taxon>Viridiplantae</taxon>
        <taxon>Streptophyta</taxon>
        <taxon>Embryophyta</taxon>
        <taxon>Tracheophyta</taxon>
        <taxon>Spermatophyta</taxon>
        <taxon>Magnoliopsida</taxon>
        <taxon>eudicotyledons</taxon>
        <taxon>Gunneridae</taxon>
        <taxon>Pentapetalae</taxon>
        <taxon>rosids</taxon>
        <taxon>fabids</taxon>
        <taxon>Fagales</taxon>
        <taxon>Myricaceae</taxon>
        <taxon>Morella</taxon>
    </lineage>
</organism>
<feature type="compositionally biased region" description="Polar residues" evidence="1">
    <location>
        <begin position="74"/>
        <end position="83"/>
    </location>
</feature>
<evidence type="ECO:0000313" key="2">
    <source>
        <dbReference type="EMBL" id="KAB1226534.1"/>
    </source>
</evidence>
<dbReference type="AlphaFoldDB" id="A0A6A1WMZ1"/>
<accession>A0A6A1WMZ1</accession>